<dbReference type="CDD" id="cd19531">
    <property type="entry name" value="LCL_NRPS-like"/>
    <property type="match status" value="1"/>
</dbReference>
<dbReference type="Gene3D" id="3.30.300.30">
    <property type="match status" value="1"/>
</dbReference>
<dbReference type="SMART" id="SM00823">
    <property type="entry name" value="PKS_PP"/>
    <property type="match status" value="1"/>
</dbReference>
<evidence type="ECO:0000256" key="3">
    <source>
        <dbReference type="ARBA" id="ARBA00022553"/>
    </source>
</evidence>
<protein>
    <submittedName>
        <fullName evidence="5">Non-ribosomal peptide synthetase</fullName>
    </submittedName>
</protein>
<reference evidence="5 6" key="1">
    <citation type="submission" date="2022-04" db="EMBL/GenBank/DDBJ databases">
        <title>Positive selection, recombination, and allopatry shape intraspecific diversity of widespread and dominant cyanobacteria.</title>
        <authorList>
            <person name="Wei J."/>
            <person name="Shu W."/>
            <person name="Hu C."/>
        </authorList>
    </citation>
    <scope>NUCLEOTIDE SEQUENCE [LARGE SCALE GENOMIC DNA]</scope>
    <source>
        <strain evidence="5 6">GB2-A4</strain>
    </source>
</reference>
<dbReference type="InterPro" id="IPR020802">
    <property type="entry name" value="TesA-like"/>
</dbReference>
<dbReference type="EMBL" id="JAMPKM010000017">
    <property type="protein sequence ID" value="MEP0819936.1"/>
    <property type="molecule type" value="Genomic_DNA"/>
</dbReference>
<evidence type="ECO:0000259" key="4">
    <source>
        <dbReference type="PROSITE" id="PS50075"/>
    </source>
</evidence>
<dbReference type="CDD" id="cd17652">
    <property type="entry name" value="A_NRPS_CmdD_like"/>
    <property type="match status" value="1"/>
</dbReference>
<dbReference type="Proteomes" id="UP001464891">
    <property type="component" value="Unassembled WGS sequence"/>
</dbReference>
<dbReference type="InterPro" id="IPR001031">
    <property type="entry name" value="Thioesterase"/>
</dbReference>
<dbReference type="PANTHER" id="PTHR45527:SF1">
    <property type="entry name" value="FATTY ACID SYNTHASE"/>
    <property type="match status" value="1"/>
</dbReference>
<accession>A0ABV0JFW8</accession>
<organism evidence="5 6">
    <name type="scientific">Trichocoleus desertorum GB2-A4</name>
    <dbReference type="NCBI Taxonomy" id="2933944"/>
    <lineage>
        <taxon>Bacteria</taxon>
        <taxon>Bacillati</taxon>
        <taxon>Cyanobacteriota</taxon>
        <taxon>Cyanophyceae</taxon>
        <taxon>Leptolyngbyales</taxon>
        <taxon>Trichocoleusaceae</taxon>
        <taxon>Trichocoleus</taxon>
    </lineage>
</organism>
<comment type="cofactor">
    <cofactor evidence="1">
        <name>pantetheine 4'-phosphate</name>
        <dbReference type="ChEBI" id="CHEBI:47942"/>
    </cofactor>
</comment>
<dbReference type="SMART" id="SM00824">
    <property type="entry name" value="PKS_TE"/>
    <property type="match status" value="1"/>
</dbReference>
<gene>
    <name evidence="5" type="ORF">NC998_22795</name>
</gene>
<proteinExistence type="predicted"/>
<evidence type="ECO:0000256" key="2">
    <source>
        <dbReference type="ARBA" id="ARBA00022450"/>
    </source>
</evidence>
<dbReference type="PANTHER" id="PTHR45527">
    <property type="entry name" value="NONRIBOSOMAL PEPTIDE SYNTHETASE"/>
    <property type="match status" value="1"/>
</dbReference>
<dbReference type="InterPro" id="IPR036736">
    <property type="entry name" value="ACP-like_sf"/>
</dbReference>
<dbReference type="Gene3D" id="1.10.1200.10">
    <property type="entry name" value="ACP-like"/>
    <property type="match status" value="1"/>
</dbReference>
<dbReference type="InterPro" id="IPR025110">
    <property type="entry name" value="AMP-bd_C"/>
</dbReference>
<dbReference type="InterPro" id="IPR045851">
    <property type="entry name" value="AMP-bd_C_sf"/>
</dbReference>
<dbReference type="Gene3D" id="3.40.50.980">
    <property type="match status" value="2"/>
</dbReference>
<dbReference type="Gene3D" id="3.40.50.1820">
    <property type="entry name" value="alpha/beta hydrolase"/>
    <property type="match status" value="1"/>
</dbReference>
<keyword evidence="6" id="KW-1185">Reference proteome</keyword>
<evidence type="ECO:0000256" key="1">
    <source>
        <dbReference type="ARBA" id="ARBA00001957"/>
    </source>
</evidence>
<dbReference type="InterPro" id="IPR009081">
    <property type="entry name" value="PP-bd_ACP"/>
</dbReference>
<dbReference type="Gene3D" id="3.30.559.10">
    <property type="entry name" value="Chloramphenicol acetyltransferase-like domain"/>
    <property type="match status" value="1"/>
</dbReference>
<dbReference type="SUPFAM" id="SSF53474">
    <property type="entry name" value="alpha/beta-Hydrolases"/>
    <property type="match status" value="1"/>
</dbReference>
<dbReference type="InterPro" id="IPR023213">
    <property type="entry name" value="CAT-like_dom_sf"/>
</dbReference>
<dbReference type="InterPro" id="IPR020845">
    <property type="entry name" value="AMP-binding_CS"/>
</dbReference>
<dbReference type="Pfam" id="PF13193">
    <property type="entry name" value="AMP-binding_C"/>
    <property type="match status" value="1"/>
</dbReference>
<evidence type="ECO:0000313" key="5">
    <source>
        <dbReference type="EMBL" id="MEP0819936.1"/>
    </source>
</evidence>
<dbReference type="InterPro" id="IPR029058">
    <property type="entry name" value="AB_hydrolase_fold"/>
</dbReference>
<evidence type="ECO:0000313" key="6">
    <source>
        <dbReference type="Proteomes" id="UP001464891"/>
    </source>
</evidence>
<dbReference type="InterPro" id="IPR010071">
    <property type="entry name" value="AA_adenyl_dom"/>
</dbReference>
<dbReference type="NCBIfam" id="TIGR01733">
    <property type="entry name" value="AA-adenyl-dom"/>
    <property type="match status" value="1"/>
</dbReference>
<dbReference type="Gene3D" id="3.30.559.30">
    <property type="entry name" value="Nonribosomal peptide synthetase, condensation domain"/>
    <property type="match status" value="1"/>
</dbReference>
<keyword evidence="3" id="KW-0597">Phosphoprotein</keyword>
<feature type="domain" description="Carrier" evidence="4">
    <location>
        <begin position="976"/>
        <end position="1051"/>
    </location>
</feature>
<dbReference type="PROSITE" id="PS50075">
    <property type="entry name" value="CARRIER"/>
    <property type="match status" value="1"/>
</dbReference>
<dbReference type="InterPro" id="IPR020806">
    <property type="entry name" value="PKS_PP-bd"/>
</dbReference>
<dbReference type="SUPFAM" id="SSF52777">
    <property type="entry name" value="CoA-dependent acyltransferases"/>
    <property type="match status" value="2"/>
</dbReference>
<dbReference type="InterPro" id="IPR000873">
    <property type="entry name" value="AMP-dep_synth/lig_dom"/>
</dbReference>
<name>A0ABV0JFW8_9CYAN</name>
<dbReference type="PROSITE" id="PS00455">
    <property type="entry name" value="AMP_BINDING"/>
    <property type="match status" value="1"/>
</dbReference>
<dbReference type="RefSeq" id="WP_190432980.1">
    <property type="nucleotide sequence ID" value="NZ_JAMPKM010000017.1"/>
</dbReference>
<dbReference type="Pfam" id="PF00501">
    <property type="entry name" value="AMP-binding"/>
    <property type="match status" value="1"/>
</dbReference>
<comment type="caution">
    <text evidence="5">The sequence shown here is derived from an EMBL/GenBank/DDBJ whole genome shotgun (WGS) entry which is preliminary data.</text>
</comment>
<dbReference type="SUPFAM" id="SSF56801">
    <property type="entry name" value="Acetyl-CoA synthetase-like"/>
    <property type="match status" value="1"/>
</dbReference>
<dbReference type="Pfam" id="PF00668">
    <property type="entry name" value="Condensation"/>
    <property type="match status" value="1"/>
</dbReference>
<dbReference type="Pfam" id="PF00975">
    <property type="entry name" value="Thioesterase"/>
    <property type="match status" value="1"/>
</dbReference>
<dbReference type="Gene3D" id="2.30.38.10">
    <property type="entry name" value="Luciferase, Domain 3"/>
    <property type="match status" value="1"/>
</dbReference>
<sequence>MTASNSQEELFVFPASFAQQRLWFLHQLVPENPFYNVLAAIRLQGNLHIGALEQALQEIGHRHEVLRTTFAVVEGELAQIISPSFQLSLPVVDLRAIPAIARTEAAQRIVQEAARRSFDLTIGPLFQAQLLQLDAADYILLLNFHHIVADGWSIAVLIRELTTLYPAFLKRQPSPLPELPIQYADFAHWQREYLQGEVLASQLSYWRQQLQNLPELQLPTDYPRPVTPSYRGAAQQLELSPKLTSALESLSDRAGVSLFMTLLAAFQTLLYRYTGQTDIVVGSAIANRNRTELENLIGFFVNSLVLRIDLSGNPMFDELLERVRQMTLAAYAHQEVPFEKLVEELQPERDLSRNPLFQVVFTLQNTPVAKLELPGLVLSSLPVETETARVDLEFHVYKSLDRLTCTAIYSTDLFEPATMTHLLAHFQTLLTGIVADPKQQIAHLPILSSRERHQLLHKWSQTVTHEVAPLCAHQLFEAQVQQTPDAIALTYQNQRLTYQELNQRANQLAHYLQELGVGAEVLVGLCVDRSPEMVISLLAIWKAGGAYLPLDPGYPRDRLQFMLVDAEVKILVTQSSHLHLFDSELLQVVCLDQAQRAIAQQNQTNLVNQITANNLAYVIYTSGSTGQPKGVLVEHRGLSNLVEAQRQIFRPKLDSRILQFASLSFDAAAFEILMALINGATLYLAPQTSLLPGADLLQFLRHHAITHATLPPSVLSVLPAEPLPALQVLISAGEACSSSIVKRWAQGRQFFNAYGPTEVTIWATVAELTVDSAKPTIGRPIANTQIYILDTHLQPVPIGVVGELYIAGIGVARGYLNRPDLTAERFVSLSLPSAETLAANTPLYKTGDRARYLPDGNIEFLGRADTQVKLRGFRVELGEIEAVLQQHEAVQVAVAIARQDTSGDLFLVAYIVPRQQQSVRLEELRKFLRSRLPSYLIPATFVLLETLPLTPNGKVDRAALPMPELADLRLGESMTAPRTLLEKKLANIWAEVLHLEQVGIDDNFFALGGDSFLALRLMEQVQQQFEQSLPLSMLFLAPTVEQLAKQLSSPKSPAWSPLVPLQPAGTKPPFFCIHPVMGMVLPYAELARRMGTEQPFYGLQPFGLDGQQPPLRSIEQMASHYIQAIRAVQPQGPYYLGGWSFGGLVAFEMAQQLRQAGHEVALLALLDTLAPIPRNQPSFGESWRFLITTVLKSLPSFGLDYFRLLIASLSKTFWKRRSRLNQIRSKTLRAAPSRLPPDSQLRLLKELALSPMLRIFYANSQAVQRYIPRIYSGPITLFKSSQFKSSKPLSQAKDDFLGWHSLTTTEIKTHVIPGDHFSILKQPHVQVLAEQLRTYLK</sequence>
<dbReference type="InterPro" id="IPR001242">
    <property type="entry name" value="Condensation_dom"/>
</dbReference>
<dbReference type="Pfam" id="PF00550">
    <property type="entry name" value="PP-binding"/>
    <property type="match status" value="1"/>
</dbReference>
<keyword evidence="2" id="KW-0596">Phosphopantetheine</keyword>
<dbReference type="SUPFAM" id="SSF47336">
    <property type="entry name" value="ACP-like"/>
    <property type="match status" value="1"/>
</dbReference>